<dbReference type="RefSeq" id="WP_089360461.1">
    <property type="nucleotide sequence ID" value="NZ_FZOG01000004.1"/>
</dbReference>
<feature type="chain" id="PRO_5012941180" evidence="1">
    <location>
        <begin position="25"/>
        <end position="220"/>
    </location>
</feature>
<sequence length="220" mass="24512">MRDLRIAARALSLALILPLSYAKADTSADIRSTALDVERYLLLYSNGGDERFWTQMNEAQNQLGEQIKTEKGAATLEGILSTYQGYADDVRAAYWQNNQDLSTSLAQAFNVFKLLDSFLPADTSSQAPSLADNLRSFAVLSIRQDTPLAETGDQQTIDQLAKRISAQIDALSNKNPKAYQQVPMRWKYLQIAHRNGKPLIYPFNAQIEYMLAQLEAGSAD</sequence>
<evidence type="ECO:0000313" key="2">
    <source>
        <dbReference type="EMBL" id="SNS72445.1"/>
    </source>
</evidence>
<name>A0A239GU86_9PSED</name>
<keyword evidence="1" id="KW-0732">Signal</keyword>
<dbReference type="EMBL" id="FZOG01000004">
    <property type="protein sequence ID" value="SNS72445.1"/>
    <property type="molecule type" value="Genomic_DNA"/>
</dbReference>
<evidence type="ECO:0000256" key="1">
    <source>
        <dbReference type="SAM" id="SignalP"/>
    </source>
</evidence>
<reference evidence="3" key="1">
    <citation type="submission" date="2017-06" db="EMBL/GenBank/DDBJ databases">
        <authorList>
            <person name="Varghese N."/>
            <person name="Submissions S."/>
        </authorList>
    </citation>
    <scope>NUCLEOTIDE SEQUENCE [LARGE SCALE GENOMIC DNA]</scope>
    <source>
        <strain evidence="3">CIP 108523</strain>
    </source>
</reference>
<evidence type="ECO:0000313" key="3">
    <source>
        <dbReference type="Proteomes" id="UP000242915"/>
    </source>
</evidence>
<organism evidence="2 3">
    <name type="scientific">Pseudomonas segetis</name>
    <dbReference type="NCBI Taxonomy" id="298908"/>
    <lineage>
        <taxon>Bacteria</taxon>
        <taxon>Pseudomonadati</taxon>
        <taxon>Pseudomonadota</taxon>
        <taxon>Gammaproteobacteria</taxon>
        <taxon>Pseudomonadales</taxon>
        <taxon>Pseudomonadaceae</taxon>
        <taxon>Pseudomonas</taxon>
    </lineage>
</organism>
<proteinExistence type="predicted"/>
<dbReference type="Proteomes" id="UP000242915">
    <property type="component" value="Unassembled WGS sequence"/>
</dbReference>
<keyword evidence="3" id="KW-1185">Reference proteome</keyword>
<feature type="signal peptide" evidence="1">
    <location>
        <begin position="1"/>
        <end position="24"/>
    </location>
</feature>
<protein>
    <submittedName>
        <fullName evidence="2">Uncharacterized protein</fullName>
    </submittedName>
</protein>
<gene>
    <name evidence="2" type="ORF">SAMN05216255_3144</name>
</gene>
<accession>A0A239GU86</accession>
<dbReference type="AlphaFoldDB" id="A0A239GU86"/>